<evidence type="ECO:0000256" key="5">
    <source>
        <dbReference type="ARBA" id="ARBA00023015"/>
    </source>
</evidence>
<evidence type="ECO:0000259" key="9">
    <source>
        <dbReference type="PROSITE" id="PS50073"/>
    </source>
</evidence>
<feature type="compositionally biased region" description="Pro residues" evidence="8">
    <location>
        <begin position="159"/>
        <end position="170"/>
    </location>
</feature>
<dbReference type="GO" id="GO:0045944">
    <property type="term" value="P:positive regulation of transcription by RNA polymerase II"/>
    <property type="evidence" value="ECO:0007669"/>
    <property type="project" value="TreeGrafter"/>
</dbReference>
<evidence type="ECO:0000256" key="2">
    <source>
        <dbReference type="ARBA" id="ARBA00022723"/>
    </source>
</evidence>
<name>A0AAD6TMH5_9AGAR</name>
<feature type="region of interest" description="Disordered" evidence="8">
    <location>
        <begin position="329"/>
        <end position="348"/>
    </location>
</feature>
<keyword evidence="2" id="KW-0479">Metal-binding</keyword>
<dbReference type="Proteomes" id="UP001222325">
    <property type="component" value="Unassembled WGS sequence"/>
</dbReference>
<dbReference type="SUPFAM" id="SSF57879">
    <property type="entry name" value="Zinc domain conserved in yeast copper-regulated transcription factors"/>
    <property type="match status" value="1"/>
</dbReference>
<dbReference type="Pfam" id="PF00649">
    <property type="entry name" value="Copper-fist"/>
    <property type="match status" value="1"/>
</dbReference>
<dbReference type="PANTHER" id="PTHR28088">
    <property type="entry name" value="TRANSCRIPTIONAL ACTIVATOR HAA1-RELATED"/>
    <property type="match status" value="1"/>
</dbReference>
<dbReference type="PANTHER" id="PTHR28088:SF5">
    <property type="entry name" value="TRANSCRIPTIONAL ACTIVATOR HAA1-RELATED"/>
    <property type="match status" value="1"/>
</dbReference>
<dbReference type="PROSITE" id="PS50073">
    <property type="entry name" value="COPPER_FIST_2"/>
    <property type="match status" value="1"/>
</dbReference>
<gene>
    <name evidence="10" type="ORF">B0H15DRAFT_869525</name>
</gene>
<dbReference type="InterPro" id="IPR001083">
    <property type="entry name" value="Cu_fist_DNA-bd_dom"/>
</dbReference>
<evidence type="ECO:0000256" key="1">
    <source>
        <dbReference type="ARBA" id="ARBA00004123"/>
    </source>
</evidence>
<sequence length="348" mass="36902">MVYINSQKFACESCIKGHRSSACAHSERPLFEIPKKGRPLSQCDKCRELRKTRRHHSKCVCPKELPSRGIPLPSSSSTRKYIPIRPALPNGLRDLDQAVYSYSPPDVRQQVGTLLNPCNCRLGRKCKCRTASQARPLPEKANAQPHNPVASTSKSAPPQTHPRPPSPGPRLAPMLTLSSPDHPTLETPIPEFGTQLPSMLVMNSLAGSGCTCGVECSCPGCVEHRGPAHASASGHRSCADGCGTCVDAHSGIEFALPGGSAPGPASSIERFLARAAALPRPPVLRTDVVNLPKLQCCGGRCACPDGTCGCGKSCDGCCQEDLRQKAASAVPVSAERSTRTPPRKSCCG</sequence>
<organism evidence="10 11">
    <name type="scientific">Mycena belliarum</name>
    <dbReference type="NCBI Taxonomy" id="1033014"/>
    <lineage>
        <taxon>Eukaryota</taxon>
        <taxon>Fungi</taxon>
        <taxon>Dikarya</taxon>
        <taxon>Basidiomycota</taxon>
        <taxon>Agaricomycotina</taxon>
        <taxon>Agaricomycetes</taxon>
        <taxon>Agaricomycetidae</taxon>
        <taxon>Agaricales</taxon>
        <taxon>Marasmiineae</taxon>
        <taxon>Mycenaceae</taxon>
        <taxon>Mycena</taxon>
    </lineage>
</organism>
<evidence type="ECO:0000256" key="4">
    <source>
        <dbReference type="ARBA" id="ARBA00023008"/>
    </source>
</evidence>
<protein>
    <submittedName>
        <fullName evidence="10">ACE1 transcription factor</fullName>
    </submittedName>
</protein>
<dbReference type="GO" id="GO:0006878">
    <property type="term" value="P:intracellular copper ion homeostasis"/>
    <property type="evidence" value="ECO:0007669"/>
    <property type="project" value="TreeGrafter"/>
</dbReference>
<comment type="caution">
    <text evidence="10">The sequence shown here is derived from an EMBL/GenBank/DDBJ whole genome shotgun (WGS) entry which is preliminary data.</text>
</comment>
<feature type="region of interest" description="Disordered" evidence="8">
    <location>
        <begin position="137"/>
        <end position="185"/>
    </location>
</feature>
<dbReference type="Gene3D" id="3.90.430.10">
    <property type="entry name" value="Copper fist DNA-binding domain"/>
    <property type="match status" value="1"/>
</dbReference>
<keyword evidence="11" id="KW-1185">Reference proteome</keyword>
<keyword evidence="3" id="KW-0862">Zinc</keyword>
<dbReference type="InterPro" id="IPR036395">
    <property type="entry name" value="Cu_fist_DNA-bd_dom_sf"/>
</dbReference>
<proteinExistence type="predicted"/>
<dbReference type="AlphaFoldDB" id="A0AAD6TMH5"/>
<feature type="domain" description="Copper-fist" evidence="9">
    <location>
        <begin position="1"/>
        <end position="40"/>
    </location>
</feature>
<dbReference type="PRINTS" id="PR00617">
    <property type="entry name" value="COPPERFIST"/>
</dbReference>
<dbReference type="GO" id="GO:0005507">
    <property type="term" value="F:copper ion binding"/>
    <property type="evidence" value="ECO:0007669"/>
    <property type="project" value="InterPro"/>
</dbReference>
<evidence type="ECO:0000313" key="10">
    <source>
        <dbReference type="EMBL" id="KAJ7073238.1"/>
    </source>
</evidence>
<dbReference type="SMART" id="SM01090">
    <property type="entry name" value="Copper-fist"/>
    <property type="match status" value="1"/>
</dbReference>
<reference evidence="10" key="1">
    <citation type="submission" date="2023-03" db="EMBL/GenBank/DDBJ databases">
        <title>Massive genome expansion in bonnet fungi (Mycena s.s.) driven by repeated elements and novel gene families across ecological guilds.</title>
        <authorList>
            <consortium name="Lawrence Berkeley National Laboratory"/>
            <person name="Harder C.B."/>
            <person name="Miyauchi S."/>
            <person name="Viragh M."/>
            <person name="Kuo A."/>
            <person name="Thoen E."/>
            <person name="Andreopoulos B."/>
            <person name="Lu D."/>
            <person name="Skrede I."/>
            <person name="Drula E."/>
            <person name="Henrissat B."/>
            <person name="Morin E."/>
            <person name="Kohler A."/>
            <person name="Barry K."/>
            <person name="LaButti K."/>
            <person name="Morin E."/>
            <person name="Salamov A."/>
            <person name="Lipzen A."/>
            <person name="Mereny Z."/>
            <person name="Hegedus B."/>
            <person name="Baldrian P."/>
            <person name="Stursova M."/>
            <person name="Weitz H."/>
            <person name="Taylor A."/>
            <person name="Grigoriev I.V."/>
            <person name="Nagy L.G."/>
            <person name="Martin F."/>
            <person name="Kauserud H."/>
        </authorList>
    </citation>
    <scope>NUCLEOTIDE SEQUENCE</scope>
    <source>
        <strain evidence="10">CBHHK173m</strain>
    </source>
</reference>
<dbReference type="EMBL" id="JARJCN010000119">
    <property type="protein sequence ID" value="KAJ7073238.1"/>
    <property type="molecule type" value="Genomic_DNA"/>
</dbReference>
<dbReference type="GO" id="GO:0000981">
    <property type="term" value="F:DNA-binding transcription factor activity, RNA polymerase II-specific"/>
    <property type="evidence" value="ECO:0007669"/>
    <property type="project" value="TreeGrafter"/>
</dbReference>
<dbReference type="GO" id="GO:0006879">
    <property type="term" value="P:intracellular iron ion homeostasis"/>
    <property type="evidence" value="ECO:0007669"/>
    <property type="project" value="TreeGrafter"/>
</dbReference>
<dbReference type="GO" id="GO:0000978">
    <property type="term" value="F:RNA polymerase II cis-regulatory region sequence-specific DNA binding"/>
    <property type="evidence" value="ECO:0007669"/>
    <property type="project" value="TreeGrafter"/>
</dbReference>
<keyword evidence="4" id="KW-0186">Copper</keyword>
<accession>A0AAD6TMH5</accession>
<dbReference type="GO" id="GO:0005634">
    <property type="term" value="C:nucleus"/>
    <property type="evidence" value="ECO:0007669"/>
    <property type="project" value="UniProtKB-SubCell"/>
</dbReference>
<keyword evidence="6" id="KW-0804">Transcription</keyword>
<evidence type="ECO:0000256" key="6">
    <source>
        <dbReference type="ARBA" id="ARBA00023163"/>
    </source>
</evidence>
<evidence type="ECO:0000256" key="3">
    <source>
        <dbReference type="ARBA" id="ARBA00022833"/>
    </source>
</evidence>
<comment type="subcellular location">
    <subcellularLocation>
        <location evidence="1">Nucleus</location>
    </subcellularLocation>
</comment>
<keyword evidence="7" id="KW-0539">Nucleus</keyword>
<dbReference type="FunFam" id="3.90.430.10:FF:000001">
    <property type="entry name" value="Copper fist DNA-binding protein"/>
    <property type="match status" value="1"/>
</dbReference>
<dbReference type="SMART" id="SM00412">
    <property type="entry name" value="Cu_FIST"/>
    <property type="match status" value="1"/>
</dbReference>
<dbReference type="InterPro" id="IPR051763">
    <property type="entry name" value="Copper_Homeo_Regul"/>
</dbReference>
<keyword evidence="5" id="KW-0805">Transcription regulation</keyword>
<evidence type="ECO:0000313" key="11">
    <source>
        <dbReference type="Proteomes" id="UP001222325"/>
    </source>
</evidence>
<evidence type="ECO:0000256" key="7">
    <source>
        <dbReference type="ARBA" id="ARBA00023242"/>
    </source>
</evidence>
<evidence type="ECO:0000256" key="8">
    <source>
        <dbReference type="SAM" id="MobiDB-lite"/>
    </source>
</evidence>